<dbReference type="EC" id="2.1.2.2" evidence="6"/>
<dbReference type="EMBL" id="PVTV01000011">
    <property type="protein sequence ID" value="PRY99090.1"/>
    <property type="molecule type" value="Genomic_DNA"/>
</dbReference>
<comment type="similarity">
    <text evidence="4 6">Belongs to the GART family.</text>
</comment>
<keyword evidence="3 6" id="KW-0658">Purine biosynthesis</keyword>
<evidence type="ECO:0000256" key="4">
    <source>
        <dbReference type="ARBA" id="ARBA00038440"/>
    </source>
</evidence>
<dbReference type="GO" id="GO:0005829">
    <property type="term" value="C:cytosol"/>
    <property type="evidence" value="ECO:0007669"/>
    <property type="project" value="TreeGrafter"/>
</dbReference>
<keyword evidence="2 6" id="KW-0808">Transferase</keyword>
<evidence type="ECO:0000256" key="3">
    <source>
        <dbReference type="ARBA" id="ARBA00022755"/>
    </source>
</evidence>
<comment type="catalytic activity">
    <reaction evidence="5 6">
        <text>N(1)-(5-phospho-beta-D-ribosyl)glycinamide + (6R)-10-formyltetrahydrofolate = N(2)-formyl-N(1)-(5-phospho-beta-D-ribosyl)glycinamide + (6S)-5,6,7,8-tetrahydrofolate + H(+)</text>
        <dbReference type="Rhea" id="RHEA:15053"/>
        <dbReference type="ChEBI" id="CHEBI:15378"/>
        <dbReference type="ChEBI" id="CHEBI:57453"/>
        <dbReference type="ChEBI" id="CHEBI:143788"/>
        <dbReference type="ChEBI" id="CHEBI:147286"/>
        <dbReference type="ChEBI" id="CHEBI:195366"/>
        <dbReference type="EC" id="2.1.2.2"/>
    </reaction>
</comment>
<feature type="domain" description="Formyl transferase N-terminal" evidence="7">
    <location>
        <begin position="8"/>
        <end position="186"/>
    </location>
</feature>
<dbReference type="PANTHER" id="PTHR43369">
    <property type="entry name" value="PHOSPHORIBOSYLGLYCINAMIDE FORMYLTRANSFERASE"/>
    <property type="match status" value="1"/>
</dbReference>
<dbReference type="PROSITE" id="PS00373">
    <property type="entry name" value="GART"/>
    <property type="match status" value="1"/>
</dbReference>
<evidence type="ECO:0000256" key="2">
    <source>
        <dbReference type="ARBA" id="ARBA00022679"/>
    </source>
</evidence>
<evidence type="ECO:0000313" key="9">
    <source>
        <dbReference type="Proteomes" id="UP000238308"/>
    </source>
</evidence>
<comment type="caution">
    <text evidence="8">The sequence shown here is derived from an EMBL/GenBank/DDBJ whole genome shotgun (WGS) entry which is preliminary data.</text>
</comment>
<comment type="pathway">
    <text evidence="1 6">Purine metabolism; IMP biosynthesis via de novo pathway; N(2)-formyl-N(1)-(5-phospho-D-ribosyl)glycinamide from N(1)-(5-phospho-D-ribosyl)glycinamide (10-formyl THF route): step 1/1.</text>
</comment>
<dbReference type="CDD" id="cd08645">
    <property type="entry name" value="FMT_core_GART"/>
    <property type="match status" value="1"/>
</dbReference>
<organism evidence="8 9">
    <name type="scientific">Jezberella montanilacus</name>
    <dbReference type="NCBI Taxonomy" id="323426"/>
    <lineage>
        <taxon>Bacteria</taxon>
        <taxon>Pseudomonadati</taxon>
        <taxon>Pseudomonadota</taxon>
        <taxon>Betaproteobacteria</taxon>
        <taxon>Burkholderiales</taxon>
        <taxon>Alcaligenaceae</taxon>
        <taxon>Jezberella</taxon>
    </lineage>
</organism>
<feature type="active site" description="Proton donor" evidence="6">
    <location>
        <position position="114"/>
    </location>
</feature>
<feature type="binding site" evidence="6">
    <location>
        <begin position="17"/>
        <end position="19"/>
    </location>
    <ligand>
        <name>N(1)-(5-phospho-beta-D-ribosyl)glycinamide</name>
        <dbReference type="ChEBI" id="CHEBI:143788"/>
    </ligand>
</feature>
<dbReference type="HAMAP" id="MF_01930">
    <property type="entry name" value="PurN"/>
    <property type="match status" value="1"/>
</dbReference>
<feature type="binding site" evidence="6">
    <location>
        <position position="70"/>
    </location>
    <ligand>
        <name>(6R)-10-formyltetrahydrofolate</name>
        <dbReference type="ChEBI" id="CHEBI:195366"/>
    </ligand>
</feature>
<dbReference type="SUPFAM" id="SSF53328">
    <property type="entry name" value="Formyltransferase"/>
    <property type="match status" value="1"/>
</dbReference>
<reference evidence="8 9" key="1">
    <citation type="submission" date="2018-03" db="EMBL/GenBank/DDBJ databases">
        <title>Genomic Encyclopedia of Type Strains, Phase III (KMG-III): the genomes of soil and plant-associated and newly described type strains.</title>
        <authorList>
            <person name="Whitman W."/>
        </authorList>
    </citation>
    <scope>NUCLEOTIDE SEQUENCE [LARGE SCALE GENOMIC DNA]</scope>
    <source>
        <strain evidence="8 9">MWH-P2sevCIIIb</strain>
    </source>
</reference>
<evidence type="ECO:0000256" key="1">
    <source>
        <dbReference type="ARBA" id="ARBA00005054"/>
    </source>
</evidence>
<dbReference type="InterPro" id="IPR002376">
    <property type="entry name" value="Formyl_transf_N"/>
</dbReference>
<evidence type="ECO:0000313" key="8">
    <source>
        <dbReference type="EMBL" id="PRY99090.1"/>
    </source>
</evidence>
<dbReference type="UniPathway" id="UPA00074">
    <property type="reaction ID" value="UER00126"/>
</dbReference>
<evidence type="ECO:0000256" key="6">
    <source>
        <dbReference type="HAMAP-Rule" id="MF_01930"/>
    </source>
</evidence>
<dbReference type="Gene3D" id="3.40.50.170">
    <property type="entry name" value="Formyl transferase, N-terminal domain"/>
    <property type="match status" value="1"/>
</dbReference>
<dbReference type="InterPro" id="IPR036477">
    <property type="entry name" value="Formyl_transf_N_sf"/>
</dbReference>
<dbReference type="OrthoDB" id="9806170at2"/>
<sequence>MSVGVRRRFVVLISGQGTNMQAIVNHCCSESLCADVVAVVSSRMNAPGIDWAVSQGIPTEIVVSADYSSRESFDEALAASIDKFAPDYVLLAGFMRVLTPGFVKHYQGRLINIHPSLLPAFPGLHTHQQALVRGVRVHGCTVHFVTALLDHGPIIAQGVVAVADSDTPQSLAAKVLAVEHYVYGQVAEWLSKGLVSLTEDQRVNVSGVAQRIFFGGHHE</sequence>
<evidence type="ECO:0000256" key="5">
    <source>
        <dbReference type="ARBA" id="ARBA00047664"/>
    </source>
</evidence>
<accession>A0A2T0XJM7</accession>
<dbReference type="NCBIfam" id="TIGR00639">
    <property type="entry name" value="PurN"/>
    <property type="match status" value="1"/>
</dbReference>
<dbReference type="RefSeq" id="WP_106226433.1">
    <property type="nucleotide sequence ID" value="NZ_PVTV01000011.1"/>
</dbReference>
<protein>
    <recommendedName>
        <fullName evidence="6">Phosphoribosylglycinamide formyltransferase</fullName>
        <ecNumber evidence="6">2.1.2.2</ecNumber>
    </recommendedName>
    <alternativeName>
        <fullName evidence="6">5'-phosphoribosylglycinamide transformylase</fullName>
    </alternativeName>
    <alternativeName>
        <fullName evidence="6">GAR transformylase</fullName>
        <shortName evidence="6">GART</shortName>
    </alternativeName>
</protein>
<feature type="site" description="Raises pKa of active site His" evidence="6">
    <location>
        <position position="150"/>
    </location>
</feature>
<proteinExistence type="inferred from homology"/>
<dbReference type="InterPro" id="IPR004607">
    <property type="entry name" value="GART"/>
</dbReference>
<dbReference type="PANTHER" id="PTHR43369:SF2">
    <property type="entry name" value="PHOSPHORIBOSYLGLYCINAMIDE FORMYLTRANSFERASE"/>
    <property type="match status" value="1"/>
</dbReference>
<dbReference type="Proteomes" id="UP000238308">
    <property type="component" value="Unassembled WGS sequence"/>
</dbReference>
<dbReference type="AlphaFoldDB" id="A0A2T0XJM7"/>
<dbReference type="Pfam" id="PF00551">
    <property type="entry name" value="Formyl_trans_N"/>
    <property type="match status" value="1"/>
</dbReference>
<feature type="binding site" evidence="6">
    <location>
        <position position="112"/>
    </location>
    <ligand>
        <name>(6R)-10-formyltetrahydrofolate</name>
        <dbReference type="ChEBI" id="CHEBI:195366"/>
    </ligand>
</feature>
<name>A0A2T0XJM7_9BURK</name>
<dbReference type="GO" id="GO:0006189">
    <property type="term" value="P:'de novo' IMP biosynthetic process"/>
    <property type="evidence" value="ECO:0007669"/>
    <property type="project" value="UniProtKB-UniRule"/>
</dbReference>
<evidence type="ECO:0000259" key="7">
    <source>
        <dbReference type="Pfam" id="PF00551"/>
    </source>
</evidence>
<dbReference type="InterPro" id="IPR001555">
    <property type="entry name" value="GART_AS"/>
</dbReference>
<comment type="caution">
    <text evidence="6">Lacks conserved residue(s) required for the propagation of feature annotation.</text>
</comment>
<dbReference type="GO" id="GO:0004644">
    <property type="term" value="F:phosphoribosylglycinamide formyltransferase activity"/>
    <property type="evidence" value="ECO:0007669"/>
    <property type="project" value="UniProtKB-UniRule"/>
</dbReference>
<gene>
    <name evidence="6" type="primary">purN</name>
    <name evidence="8" type="ORF">BCM14_0529</name>
</gene>
<comment type="function">
    <text evidence="6">Catalyzes the transfer of a formyl group from 10-formyltetrahydrofolate to 5-phospho-ribosyl-glycinamide (GAR), producing 5-phospho-ribosyl-N-formylglycinamide (FGAR) and tetrahydrofolate.</text>
</comment>
<keyword evidence="9" id="KW-1185">Reference proteome</keyword>